<evidence type="ECO:0008006" key="4">
    <source>
        <dbReference type="Google" id="ProtNLM"/>
    </source>
</evidence>
<keyword evidence="1" id="KW-0472">Membrane</keyword>
<sequence>MKRFFKISADILAATGILLIMGLIASKYSQQYQSIAMQAENFAGGYQVLHRMVGGTLAICLAWLLRIYRRSIAKQGLLFILILFCYAFDEWLQSLVPHRHASLDDFKNSAAGWSVALILWASIFWIRKVRIK</sequence>
<comment type="caution">
    <text evidence="2">The sequence shown here is derived from an EMBL/GenBank/DDBJ whole genome shotgun (WGS) entry which is preliminary data.</text>
</comment>
<dbReference type="AlphaFoldDB" id="A0A5S5MFV6"/>
<feature type="transmembrane region" description="Helical" evidence="1">
    <location>
        <begin position="48"/>
        <end position="65"/>
    </location>
</feature>
<proteinExistence type="predicted"/>
<dbReference type="Proteomes" id="UP000321899">
    <property type="component" value="Unassembled WGS sequence"/>
</dbReference>
<feature type="transmembrane region" description="Helical" evidence="1">
    <location>
        <begin position="108"/>
        <end position="126"/>
    </location>
</feature>
<keyword evidence="3" id="KW-1185">Reference proteome</keyword>
<evidence type="ECO:0000256" key="1">
    <source>
        <dbReference type="SAM" id="Phobius"/>
    </source>
</evidence>
<feature type="transmembrane region" description="Helical" evidence="1">
    <location>
        <begin position="7"/>
        <end position="28"/>
    </location>
</feature>
<organism evidence="2 3">
    <name type="scientific">Desulfobotulus mexicanus</name>
    <dbReference type="NCBI Taxonomy" id="2586642"/>
    <lineage>
        <taxon>Bacteria</taxon>
        <taxon>Pseudomonadati</taxon>
        <taxon>Thermodesulfobacteriota</taxon>
        <taxon>Desulfobacteria</taxon>
        <taxon>Desulfobacterales</taxon>
        <taxon>Desulfobacteraceae</taxon>
        <taxon>Desulfobotulus</taxon>
    </lineage>
</organism>
<name>A0A5S5MFV6_9BACT</name>
<dbReference type="NCBIfam" id="NF037970">
    <property type="entry name" value="vanZ_1"/>
    <property type="match status" value="1"/>
</dbReference>
<dbReference type="OrthoDB" id="5356065at2"/>
<evidence type="ECO:0000313" key="3">
    <source>
        <dbReference type="Proteomes" id="UP000321899"/>
    </source>
</evidence>
<keyword evidence="1" id="KW-1133">Transmembrane helix</keyword>
<dbReference type="RefSeq" id="WP_139448602.1">
    <property type="nucleotide sequence ID" value="NZ_VDMB01000010.1"/>
</dbReference>
<keyword evidence="1" id="KW-0812">Transmembrane</keyword>
<reference evidence="2 3" key="1">
    <citation type="submission" date="2019-06" db="EMBL/GenBank/DDBJ databases">
        <title>Desulfobotulus mexicanus sp. nov., a novel sulfate-reducing bacterium isolated from the sediment of an alkaline crater lake in Mexico.</title>
        <authorList>
            <person name="Hirschler-Rea A."/>
        </authorList>
    </citation>
    <scope>NUCLEOTIDE SEQUENCE [LARGE SCALE GENOMIC DNA]</scope>
    <source>
        <strain evidence="2 3">PAR22N</strain>
    </source>
</reference>
<feature type="transmembrane region" description="Helical" evidence="1">
    <location>
        <begin position="77"/>
        <end position="96"/>
    </location>
</feature>
<dbReference type="EMBL" id="VDMB01000010">
    <property type="protein sequence ID" value="TYT74580.1"/>
    <property type="molecule type" value="Genomic_DNA"/>
</dbReference>
<gene>
    <name evidence="2" type="ORF">FIM25_09425</name>
</gene>
<evidence type="ECO:0000313" key="2">
    <source>
        <dbReference type="EMBL" id="TYT74580.1"/>
    </source>
</evidence>
<accession>A0A5S5MFV6</accession>
<protein>
    <recommendedName>
        <fullName evidence="4">VanZ-like domain-containing protein</fullName>
    </recommendedName>
</protein>